<dbReference type="InterPro" id="IPR057878">
    <property type="entry name" value="CrAss_Ring_2"/>
</dbReference>
<dbReference type="Pfam" id="PF25702">
    <property type="entry name" value="CrAss_Ring_2"/>
    <property type="match status" value="1"/>
</dbReference>
<reference evidence="1" key="1">
    <citation type="journal article" date="2015" name="Nature">
        <title>Complex archaea that bridge the gap between prokaryotes and eukaryotes.</title>
        <authorList>
            <person name="Spang A."/>
            <person name="Saw J.H."/>
            <person name="Jorgensen S.L."/>
            <person name="Zaremba-Niedzwiedzka K."/>
            <person name="Martijn J."/>
            <person name="Lind A.E."/>
            <person name="van Eijk R."/>
            <person name="Schleper C."/>
            <person name="Guy L."/>
            <person name="Ettema T.J."/>
        </authorList>
    </citation>
    <scope>NUCLEOTIDE SEQUENCE</scope>
</reference>
<accession>A0A0F9I3N2</accession>
<name>A0A0F9I3N2_9ZZZZ</name>
<evidence type="ECO:0000313" key="1">
    <source>
        <dbReference type="EMBL" id="KKM22112.1"/>
    </source>
</evidence>
<comment type="caution">
    <text evidence="1">The sequence shown here is derived from an EMBL/GenBank/DDBJ whole genome shotgun (WGS) entry which is preliminary data.</text>
</comment>
<sequence>MNAIHIGISLDQIKDMIHDVRATLLKQKFDKNLRVIDDVFTQPLGAIQIEFIDSSLHSNISSGRYMFRTVREIPPTIDRRNYEGTITRVGPADQLGVKYNLVSYDRALYSGNGRFNKDQIFAFLKDDKMHLISNSGLYHKTVQYIEIRGVVQNPEQAARFADVRGSSLSFSDKAYPISRAMRSTIESIILKERLGIKAQAPEDKVNDGEENVS</sequence>
<organism evidence="1">
    <name type="scientific">marine sediment metagenome</name>
    <dbReference type="NCBI Taxonomy" id="412755"/>
    <lineage>
        <taxon>unclassified sequences</taxon>
        <taxon>metagenomes</taxon>
        <taxon>ecological metagenomes</taxon>
    </lineage>
</organism>
<gene>
    <name evidence="1" type="ORF">LCGC14_1628680</name>
</gene>
<dbReference type="EMBL" id="LAZR01013404">
    <property type="protein sequence ID" value="KKM22112.1"/>
    <property type="molecule type" value="Genomic_DNA"/>
</dbReference>
<protein>
    <submittedName>
        <fullName evidence="1">Uncharacterized protein</fullName>
    </submittedName>
</protein>
<proteinExistence type="predicted"/>
<dbReference type="AlphaFoldDB" id="A0A0F9I3N2"/>